<dbReference type="Proteomes" id="UP000076871">
    <property type="component" value="Unassembled WGS sequence"/>
</dbReference>
<proteinExistence type="predicted"/>
<evidence type="ECO:0000256" key="1">
    <source>
        <dbReference type="SAM" id="Phobius"/>
    </source>
</evidence>
<reference evidence="2 3" key="1">
    <citation type="journal article" date="2016" name="Mol. Biol. Evol.">
        <title>Comparative Genomics of Early-Diverging Mushroom-Forming Fungi Provides Insights into the Origins of Lignocellulose Decay Capabilities.</title>
        <authorList>
            <person name="Nagy L.G."/>
            <person name="Riley R."/>
            <person name="Tritt A."/>
            <person name="Adam C."/>
            <person name="Daum C."/>
            <person name="Floudas D."/>
            <person name="Sun H."/>
            <person name="Yadav J.S."/>
            <person name="Pangilinan J."/>
            <person name="Larsson K.H."/>
            <person name="Matsuura K."/>
            <person name="Barry K."/>
            <person name="Labutti K."/>
            <person name="Kuo R."/>
            <person name="Ohm R.A."/>
            <person name="Bhattacharya S.S."/>
            <person name="Shirouzu T."/>
            <person name="Yoshinaga Y."/>
            <person name="Martin F.M."/>
            <person name="Grigoriev I.V."/>
            <person name="Hibbett D.S."/>
        </authorList>
    </citation>
    <scope>NUCLEOTIDE SEQUENCE [LARGE SCALE GENOMIC DNA]</scope>
    <source>
        <strain evidence="2 3">93-53</strain>
    </source>
</reference>
<sequence length="77" mass="8914">MTVVYDPPSFTIQIQTTNPPEKFVQSFLLETLSVIRFPPYSFVLFLRILNFGSYMLAGLIIPLSLYSSERPRDQGRR</sequence>
<name>A0A165DYX7_9APHY</name>
<keyword evidence="1" id="KW-1133">Transmembrane helix</keyword>
<accession>A0A165DYX7</accession>
<evidence type="ECO:0000313" key="2">
    <source>
        <dbReference type="EMBL" id="KZT05915.1"/>
    </source>
</evidence>
<gene>
    <name evidence="2" type="ORF">LAESUDRAFT_205662</name>
</gene>
<organism evidence="2 3">
    <name type="scientific">Laetiporus sulphureus 93-53</name>
    <dbReference type="NCBI Taxonomy" id="1314785"/>
    <lineage>
        <taxon>Eukaryota</taxon>
        <taxon>Fungi</taxon>
        <taxon>Dikarya</taxon>
        <taxon>Basidiomycota</taxon>
        <taxon>Agaricomycotina</taxon>
        <taxon>Agaricomycetes</taxon>
        <taxon>Polyporales</taxon>
        <taxon>Laetiporus</taxon>
    </lineage>
</organism>
<evidence type="ECO:0000313" key="3">
    <source>
        <dbReference type="Proteomes" id="UP000076871"/>
    </source>
</evidence>
<dbReference type="InParanoid" id="A0A165DYX7"/>
<keyword evidence="1" id="KW-0472">Membrane</keyword>
<dbReference type="EMBL" id="KV427627">
    <property type="protein sequence ID" value="KZT05915.1"/>
    <property type="molecule type" value="Genomic_DNA"/>
</dbReference>
<dbReference type="AlphaFoldDB" id="A0A165DYX7"/>
<dbReference type="GeneID" id="63818604"/>
<dbReference type="RefSeq" id="XP_040763655.1">
    <property type="nucleotide sequence ID" value="XM_040901572.1"/>
</dbReference>
<feature type="transmembrane region" description="Helical" evidence="1">
    <location>
        <begin position="42"/>
        <end position="67"/>
    </location>
</feature>
<protein>
    <submittedName>
        <fullName evidence="2">Uncharacterized protein</fullName>
    </submittedName>
</protein>
<keyword evidence="1" id="KW-0812">Transmembrane</keyword>
<keyword evidence="3" id="KW-1185">Reference proteome</keyword>